<dbReference type="GO" id="GO:0046872">
    <property type="term" value="F:metal ion binding"/>
    <property type="evidence" value="ECO:0007669"/>
    <property type="project" value="UniProtKB-UniRule"/>
</dbReference>
<dbReference type="RefSeq" id="WP_075441801.1">
    <property type="nucleotide sequence ID" value="NZ_FOQK01000002.1"/>
</dbReference>
<dbReference type="InterPro" id="IPR012839">
    <property type="entry name" value="Organic_radical_activase"/>
</dbReference>
<dbReference type="InterPro" id="IPR007197">
    <property type="entry name" value="rSAM"/>
</dbReference>
<dbReference type="GO" id="GO:0043365">
    <property type="term" value="F:[formate-C-acetyltransferase]-activating enzyme activity"/>
    <property type="evidence" value="ECO:0007669"/>
    <property type="project" value="UniProtKB-UniRule"/>
</dbReference>
<evidence type="ECO:0000256" key="1">
    <source>
        <dbReference type="ARBA" id="ARBA00003141"/>
    </source>
</evidence>
<dbReference type="Gene3D" id="3.20.20.70">
    <property type="entry name" value="Aldolase class I"/>
    <property type="match status" value="1"/>
</dbReference>
<evidence type="ECO:0000256" key="5">
    <source>
        <dbReference type="ARBA" id="ARBA00022691"/>
    </source>
</evidence>
<dbReference type="InterPro" id="IPR034457">
    <property type="entry name" value="Organic_radical-activating"/>
</dbReference>
<evidence type="ECO:0000256" key="10">
    <source>
        <dbReference type="RuleBase" id="RU362053"/>
    </source>
</evidence>
<dbReference type="SFLD" id="SFLDG01066">
    <property type="entry name" value="organic_radical-activating_enz"/>
    <property type="match status" value="1"/>
</dbReference>
<evidence type="ECO:0000256" key="6">
    <source>
        <dbReference type="ARBA" id="ARBA00022723"/>
    </source>
</evidence>
<dbReference type="AlphaFoldDB" id="A0A1I3C1S3"/>
<dbReference type="PANTHER" id="PTHR30352">
    <property type="entry name" value="PYRUVATE FORMATE-LYASE-ACTIVATING ENZYME"/>
    <property type="match status" value="1"/>
</dbReference>
<dbReference type="InterPro" id="IPR001989">
    <property type="entry name" value="Radical_activat_CS"/>
</dbReference>
<keyword evidence="12" id="KW-0670">Pyruvate</keyword>
<gene>
    <name evidence="12" type="ORF">SAMN04487861_10284</name>
</gene>
<evidence type="ECO:0000256" key="3">
    <source>
        <dbReference type="ARBA" id="ARBA00021356"/>
    </source>
</evidence>
<evidence type="ECO:0000256" key="4">
    <source>
        <dbReference type="ARBA" id="ARBA00022485"/>
    </source>
</evidence>
<keyword evidence="5 10" id="KW-0949">S-adenosyl-L-methionine</keyword>
<sequence length="251" mass="27612">MHTCKGYINAVESFGSVDGPGLRYIFFLQGCPLRCKYCHNPETWQGTGGTEMTAPEALAKALRYKSYWKNGGGITVSGGEPLLQAGFVTELFTLAKEQDVSTCIDTSGAVFSREEPVFSKLASLLAVTDTVLLDIKHIDMSKHRDLTGQGNGQILAFARYLAEIGKPVWIRHVLVPGINDDAESLAKLSSFVAGLGNVQRFEVLPYHRLAIHKYEELGIDYPLPDVPEPTKEAVAKAEAILRTSEYQGYKR</sequence>
<keyword evidence="9 10" id="KW-0411">Iron-sulfur</keyword>
<dbReference type="PROSITE" id="PS01087">
    <property type="entry name" value="RADICAL_ACTIVATING"/>
    <property type="match status" value="1"/>
</dbReference>
<dbReference type="OrthoDB" id="9782387at2"/>
<evidence type="ECO:0000313" key="13">
    <source>
        <dbReference type="Proteomes" id="UP000183639"/>
    </source>
</evidence>
<evidence type="ECO:0000259" key="11">
    <source>
        <dbReference type="PROSITE" id="PS51918"/>
    </source>
</evidence>
<proteinExistence type="inferred from homology"/>
<dbReference type="PIRSF" id="PIRSF000371">
    <property type="entry name" value="PFL_act_enz"/>
    <property type="match status" value="1"/>
</dbReference>
<comment type="catalytic activity">
    <reaction evidence="10">
        <text>glycyl-[formate C-acetyltransferase] + reduced [flavodoxin] + S-adenosyl-L-methionine = glycin-2-yl radical-[formate C-acetyltransferase] + semiquinone [flavodoxin] + 5'-deoxyadenosine + L-methionine + H(+)</text>
        <dbReference type="Rhea" id="RHEA:19225"/>
        <dbReference type="Rhea" id="RHEA-COMP:10622"/>
        <dbReference type="Rhea" id="RHEA-COMP:12190"/>
        <dbReference type="Rhea" id="RHEA-COMP:12191"/>
        <dbReference type="Rhea" id="RHEA-COMP:14480"/>
        <dbReference type="ChEBI" id="CHEBI:15378"/>
        <dbReference type="ChEBI" id="CHEBI:17319"/>
        <dbReference type="ChEBI" id="CHEBI:29947"/>
        <dbReference type="ChEBI" id="CHEBI:32722"/>
        <dbReference type="ChEBI" id="CHEBI:57618"/>
        <dbReference type="ChEBI" id="CHEBI:57844"/>
        <dbReference type="ChEBI" id="CHEBI:59789"/>
        <dbReference type="ChEBI" id="CHEBI:140311"/>
        <dbReference type="EC" id="1.97.1.4"/>
    </reaction>
</comment>
<dbReference type="GO" id="GO:0005737">
    <property type="term" value="C:cytoplasm"/>
    <property type="evidence" value="ECO:0007669"/>
    <property type="project" value="UniProtKB-SubCell"/>
</dbReference>
<organism evidence="12 13">
    <name type="scientific">Selenomonas ruminantium</name>
    <dbReference type="NCBI Taxonomy" id="971"/>
    <lineage>
        <taxon>Bacteria</taxon>
        <taxon>Bacillati</taxon>
        <taxon>Bacillota</taxon>
        <taxon>Negativicutes</taxon>
        <taxon>Selenomonadales</taxon>
        <taxon>Selenomonadaceae</taxon>
        <taxon>Selenomonas</taxon>
    </lineage>
</organism>
<dbReference type="PROSITE" id="PS51918">
    <property type="entry name" value="RADICAL_SAM"/>
    <property type="match status" value="1"/>
</dbReference>
<keyword evidence="7 10" id="KW-0560">Oxidoreductase</keyword>
<evidence type="ECO:0000256" key="2">
    <source>
        <dbReference type="ARBA" id="ARBA00009777"/>
    </source>
</evidence>
<feature type="domain" description="Radical SAM core" evidence="11">
    <location>
        <begin position="17"/>
        <end position="250"/>
    </location>
</feature>
<evidence type="ECO:0000256" key="7">
    <source>
        <dbReference type="ARBA" id="ARBA00023002"/>
    </source>
</evidence>
<accession>A0A1I3C1S3</accession>
<comment type="subcellular location">
    <subcellularLocation>
        <location evidence="10">Cytoplasm</location>
    </subcellularLocation>
</comment>
<comment type="function">
    <text evidence="1 10">Activation of pyruvate formate-lyase under anaerobic conditions by generation of an organic free radical, using S-adenosylmethionine and reduced flavodoxin as cosubstrates to produce 5'-deoxy-adenosine.</text>
</comment>
<dbReference type="InterPro" id="IPR013785">
    <property type="entry name" value="Aldolase_TIM"/>
</dbReference>
<comment type="similarity">
    <text evidence="2 10">Belongs to the organic radical-activating enzymes family.</text>
</comment>
<dbReference type="Proteomes" id="UP000183639">
    <property type="component" value="Unassembled WGS sequence"/>
</dbReference>
<keyword evidence="10" id="KW-0963">Cytoplasm</keyword>
<protein>
    <recommendedName>
        <fullName evidence="3 10">Pyruvate formate-lyase-activating enzyme</fullName>
        <ecNumber evidence="10">1.97.1.4</ecNumber>
    </recommendedName>
</protein>
<dbReference type="InterPro" id="IPR012838">
    <property type="entry name" value="PFL1_activating"/>
</dbReference>
<dbReference type="PANTHER" id="PTHR30352:SF5">
    <property type="entry name" value="PYRUVATE FORMATE-LYASE 1-ACTIVATING ENZYME"/>
    <property type="match status" value="1"/>
</dbReference>
<dbReference type="GO" id="GO:0051539">
    <property type="term" value="F:4 iron, 4 sulfur cluster binding"/>
    <property type="evidence" value="ECO:0007669"/>
    <property type="project" value="UniProtKB-UniRule"/>
</dbReference>
<keyword evidence="6 10" id="KW-0479">Metal-binding</keyword>
<evidence type="ECO:0000313" key="12">
    <source>
        <dbReference type="EMBL" id="SFH68452.1"/>
    </source>
</evidence>
<dbReference type="EC" id="1.97.1.4" evidence="10"/>
<dbReference type="CDD" id="cd01335">
    <property type="entry name" value="Radical_SAM"/>
    <property type="match status" value="1"/>
</dbReference>
<evidence type="ECO:0000256" key="9">
    <source>
        <dbReference type="ARBA" id="ARBA00023014"/>
    </source>
</evidence>
<evidence type="ECO:0000256" key="8">
    <source>
        <dbReference type="ARBA" id="ARBA00023004"/>
    </source>
</evidence>
<dbReference type="InterPro" id="IPR058240">
    <property type="entry name" value="rSAM_sf"/>
</dbReference>
<keyword evidence="8 10" id="KW-0408">Iron</keyword>
<dbReference type="SFLD" id="SFLDS00029">
    <property type="entry name" value="Radical_SAM"/>
    <property type="match status" value="1"/>
</dbReference>
<keyword evidence="12" id="KW-0456">Lyase</keyword>
<dbReference type="GO" id="GO:0016829">
    <property type="term" value="F:lyase activity"/>
    <property type="evidence" value="ECO:0007669"/>
    <property type="project" value="UniProtKB-KW"/>
</dbReference>
<dbReference type="EMBL" id="FOQK01000002">
    <property type="protein sequence ID" value="SFH68452.1"/>
    <property type="molecule type" value="Genomic_DNA"/>
</dbReference>
<dbReference type="NCBIfam" id="TIGR02493">
    <property type="entry name" value="PFLA"/>
    <property type="match status" value="1"/>
</dbReference>
<reference evidence="12 13" key="1">
    <citation type="submission" date="2016-10" db="EMBL/GenBank/DDBJ databases">
        <authorList>
            <person name="de Groot N.N."/>
        </authorList>
    </citation>
    <scope>NUCLEOTIDE SEQUENCE [LARGE SCALE GENOMIC DNA]</scope>
    <source>
        <strain evidence="12 13">Z108</strain>
    </source>
</reference>
<dbReference type="SUPFAM" id="SSF102114">
    <property type="entry name" value="Radical SAM enzymes"/>
    <property type="match status" value="1"/>
</dbReference>
<name>A0A1I3C1S3_SELRU</name>
<comment type="cofactor">
    <cofactor evidence="10">
        <name>[4Fe-4S] cluster</name>
        <dbReference type="ChEBI" id="CHEBI:49883"/>
    </cofactor>
    <text evidence="10">Binds 1 [4Fe-4S] cluster. The cluster is coordinated with 3 cysteines and an exchangeable S-adenosyl-L-methionine.</text>
</comment>
<keyword evidence="4 10" id="KW-0004">4Fe-4S</keyword>
<dbReference type="Pfam" id="PF04055">
    <property type="entry name" value="Radical_SAM"/>
    <property type="match status" value="1"/>
</dbReference>